<organism evidence="1 2">
    <name type="scientific">Trichodelitschia bisporula</name>
    <dbReference type="NCBI Taxonomy" id="703511"/>
    <lineage>
        <taxon>Eukaryota</taxon>
        <taxon>Fungi</taxon>
        <taxon>Dikarya</taxon>
        <taxon>Ascomycota</taxon>
        <taxon>Pezizomycotina</taxon>
        <taxon>Dothideomycetes</taxon>
        <taxon>Dothideomycetes incertae sedis</taxon>
        <taxon>Phaeotrichales</taxon>
        <taxon>Phaeotrichaceae</taxon>
        <taxon>Trichodelitschia</taxon>
    </lineage>
</organism>
<protein>
    <submittedName>
        <fullName evidence="1">Uncharacterized protein</fullName>
    </submittedName>
</protein>
<reference evidence="1" key="1">
    <citation type="journal article" date="2020" name="Stud. Mycol.">
        <title>101 Dothideomycetes genomes: a test case for predicting lifestyles and emergence of pathogens.</title>
        <authorList>
            <person name="Haridas S."/>
            <person name="Albert R."/>
            <person name="Binder M."/>
            <person name="Bloem J."/>
            <person name="Labutti K."/>
            <person name="Salamov A."/>
            <person name="Andreopoulos B."/>
            <person name="Baker S."/>
            <person name="Barry K."/>
            <person name="Bills G."/>
            <person name="Bluhm B."/>
            <person name="Cannon C."/>
            <person name="Castanera R."/>
            <person name="Culley D."/>
            <person name="Daum C."/>
            <person name="Ezra D."/>
            <person name="Gonzalez J."/>
            <person name="Henrissat B."/>
            <person name="Kuo A."/>
            <person name="Liang C."/>
            <person name="Lipzen A."/>
            <person name="Lutzoni F."/>
            <person name="Magnuson J."/>
            <person name="Mondo S."/>
            <person name="Nolan M."/>
            <person name="Ohm R."/>
            <person name="Pangilinan J."/>
            <person name="Park H.-J."/>
            <person name="Ramirez L."/>
            <person name="Alfaro M."/>
            <person name="Sun H."/>
            <person name="Tritt A."/>
            <person name="Yoshinaga Y."/>
            <person name="Zwiers L.-H."/>
            <person name="Turgeon B."/>
            <person name="Goodwin S."/>
            <person name="Spatafora J."/>
            <person name="Crous P."/>
            <person name="Grigoriev I."/>
        </authorList>
    </citation>
    <scope>NUCLEOTIDE SEQUENCE</scope>
    <source>
        <strain evidence="1">CBS 262.69</strain>
    </source>
</reference>
<proteinExistence type="predicted"/>
<dbReference type="Proteomes" id="UP000799640">
    <property type="component" value="Unassembled WGS sequence"/>
</dbReference>
<evidence type="ECO:0000313" key="2">
    <source>
        <dbReference type="Proteomes" id="UP000799640"/>
    </source>
</evidence>
<accession>A0A6G1I4L9</accession>
<keyword evidence="2" id="KW-1185">Reference proteome</keyword>
<evidence type="ECO:0000313" key="1">
    <source>
        <dbReference type="EMBL" id="KAF2402925.1"/>
    </source>
</evidence>
<name>A0A6G1I4L9_9PEZI</name>
<gene>
    <name evidence="1" type="ORF">EJ06DRAFT_314790</name>
</gene>
<dbReference type="EMBL" id="ML996690">
    <property type="protein sequence ID" value="KAF2402925.1"/>
    <property type="molecule type" value="Genomic_DNA"/>
</dbReference>
<sequence>MKIRHRMFNMLLRKSDSIPNFYPPSSIEVLDIKTTGSGHQLPVSWLVDSTICCSILLLLLNHADWHRDPASITSQRCLTESFLCLSVGREKLRCKPGAAQRCKSYSACSPHVQQTRETRYRQTSAKLLQESCVS</sequence>
<dbReference type="AlphaFoldDB" id="A0A6G1I4L9"/>